<keyword evidence="4" id="KW-0508">mRNA splicing</keyword>
<dbReference type="InterPro" id="IPR000467">
    <property type="entry name" value="G_patch_dom"/>
</dbReference>
<dbReference type="Pfam" id="PF12656">
    <property type="entry name" value="G-patch_2"/>
    <property type="match status" value="1"/>
</dbReference>
<dbReference type="PANTHER" id="PTHR15818">
    <property type="entry name" value="G PATCH AND KOW-CONTAINING"/>
    <property type="match status" value="1"/>
</dbReference>
<feature type="region of interest" description="Disordered" evidence="5">
    <location>
        <begin position="332"/>
        <end position="356"/>
    </location>
</feature>
<comment type="similarity">
    <text evidence="2 4">Belongs to the SPP2 family.</text>
</comment>
<organism evidence="7 8">
    <name type="scientific">Aspergillus udagawae</name>
    <dbReference type="NCBI Taxonomy" id="91492"/>
    <lineage>
        <taxon>Eukaryota</taxon>
        <taxon>Fungi</taxon>
        <taxon>Dikarya</taxon>
        <taxon>Ascomycota</taxon>
        <taxon>Pezizomycotina</taxon>
        <taxon>Eurotiomycetes</taxon>
        <taxon>Eurotiomycetidae</taxon>
        <taxon>Eurotiales</taxon>
        <taxon>Aspergillaceae</taxon>
        <taxon>Aspergillus</taxon>
        <taxon>Aspergillus subgen. Fumigati</taxon>
    </lineage>
</organism>
<dbReference type="Proteomes" id="UP000036893">
    <property type="component" value="Unassembled WGS sequence"/>
</dbReference>
<name>A0A8E0V154_9EURO</name>
<dbReference type="PANTHER" id="PTHR15818:SF2">
    <property type="entry name" value="G-PATCH DOMAIN AND KOW MOTIFS-CONTAINING PROTEIN"/>
    <property type="match status" value="1"/>
</dbReference>
<evidence type="ECO:0000256" key="1">
    <source>
        <dbReference type="ARBA" id="ARBA00004123"/>
    </source>
</evidence>
<feature type="region of interest" description="Disordered" evidence="5">
    <location>
        <begin position="372"/>
        <end position="543"/>
    </location>
</feature>
<feature type="compositionally biased region" description="Basic and acidic residues" evidence="5">
    <location>
        <begin position="373"/>
        <end position="412"/>
    </location>
</feature>
<sequence length="543" mass="61416">MSSSEPPKDGKPSSKPFSLSLSGSGSNGQSKKSAFNIPPSRAAEPPSRTLARRPHRLHDDESDEDEAPPAFEAVAGFDTHTGTVLSADGRAADKAKRELVIPVASKNNWRDRVGVSRGPRGKNLLPKEVQAMQEAQRRGETAEGNQEADHPSMSYGLSFAKPSPGEETKPGEDRAMQDAGPLIPPVVDERQPLTQDEIALQALIRESKGETEGRTDLVIESTKRETDEGYPVRVDETGSFRVDVASRPEPATLDQYNAIPVEEFGAALLRGMGWKEGQSIGRGKYGTSATDDRSQTPRIPERRPGFLGIGAKDVSGGKGAEAELGAWGKAAMRKGARKAGEAQGGEGNTQGVYMPVLMRNKKTGEYITEEELTALKKEGKAKKDDDDDWRERRDRNLEKSGRDRDRDRDRNGHSRRRDYDDDDSDRSDRRRTGSSRRDRSLSSSDRQSRQRKYEDEDGSGRDDRYYRDRDRDRDRRDRDRDRDRERDKDRDRDRDRERSRDRSSRYRDDNRYRSRHSSSHASSRHGRDRDSDRDSHRRRRHDD</sequence>
<feature type="region of interest" description="Disordered" evidence="5">
    <location>
        <begin position="1"/>
        <end position="78"/>
    </location>
</feature>
<evidence type="ECO:0000313" key="8">
    <source>
        <dbReference type="Proteomes" id="UP000036893"/>
    </source>
</evidence>
<dbReference type="GO" id="GO:0000398">
    <property type="term" value="P:mRNA splicing, via spliceosome"/>
    <property type="evidence" value="ECO:0007669"/>
    <property type="project" value="UniProtKB-UniRule"/>
</dbReference>
<keyword evidence="3 4" id="KW-0539">Nucleus</keyword>
<gene>
    <name evidence="7" type="ORF">Aud_007610</name>
</gene>
<feature type="compositionally biased region" description="Basic and acidic residues" evidence="5">
    <location>
        <begin position="1"/>
        <end position="12"/>
    </location>
</feature>
<reference evidence="7" key="1">
    <citation type="journal article" date="2015" name="Genome Announc.">
        <title>Draft Genome Sequence of the Pathogenic Filamentous Fungus Aspergillus udagawae Strain IFM 46973T.</title>
        <authorList>
            <person name="Kusuya Y."/>
            <person name="Takahashi-Nakaguchi A."/>
            <person name="Takahashi H."/>
            <person name="Yaguchi T."/>
        </authorList>
    </citation>
    <scope>NUCLEOTIDE SEQUENCE</scope>
    <source>
        <strain evidence="7">IFM 46973</strain>
    </source>
</reference>
<feature type="region of interest" description="Disordered" evidence="5">
    <location>
        <begin position="111"/>
        <end position="190"/>
    </location>
</feature>
<dbReference type="RefSeq" id="XP_043148434.1">
    <property type="nucleotide sequence ID" value="XM_043292499.1"/>
</dbReference>
<evidence type="ECO:0000256" key="3">
    <source>
        <dbReference type="ARBA" id="ARBA00023242"/>
    </source>
</evidence>
<evidence type="ECO:0000259" key="6">
    <source>
        <dbReference type="PROSITE" id="PS50174"/>
    </source>
</evidence>
<dbReference type="AlphaFoldDB" id="A0A8E0V154"/>
<keyword evidence="4" id="KW-0747">Spliceosome</keyword>
<dbReference type="InterPro" id="IPR045166">
    <property type="entry name" value="Spp2-like"/>
</dbReference>
<keyword evidence="4" id="KW-0507">mRNA processing</keyword>
<dbReference type="GO" id="GO:0003676">
    <property type="term" value="F:nucleic acid binding"/>
    <property type="evidence" value="ECO:0007669"/>
    <property type="project" value="InterPro"/>
</dbReference>
<feature type="compositionally biased region" description="Basic and acidic residues" evidence="5">
    <location>
        <begin position="525"/>
        <end position="543"/>
    </location>
</feature>
<feature type="compositionally biased region" description="Basic residues" evidence="5">
    <location>
        <begin position="513"/>
        <end position="524"/>
    </location>
</feature>
<feature type="compositionally biased region" description="Basic and acidic residues" evidence="5">
    <location>
        <begin position="426"/>
        <end position="512"/>
    </location>
</feature>
<feature type="compositionally biased region" description="Basic and acidic residues" evidence="5">
    <location>
        <begin position="290"/>
        <end position="304"/>
    </location>
</feature>
<dbReference type="EMBL" id="BBXM02000005">
    <property type="protein sequence ID" value="GIC91168.1"/>
    <property type="molecule type" value="Genomic_DNA"/>
</dbReference>
<protein>
    <recommendedName>
        <fullName evidence="4">Pre-mRNA-splicing factor</fullName>
    </recommendedName>
</protein>
<dbReference type="GeneID" id="66995087"/>
<feature type="region of interest" description="Disordered" evidence="5">
    <location>
        <begin position="279"/>
        <end position="319"/>
    </location>
</feature>
<dbReference type="InterPro" id="IPR026822">
    <property type="entry name" value="Spp2/MOS2_G-patch"/>
</dbReference>
<evidence type="ECO:0000313" key="7">
    <source>
        <dbReference type="EMBL" id="GIC91168.1"/>
    </source>
</evidence>
<proteinExistence type="inferred from homology"/>
<dbReference type="PROSITE" id="PS50174">
    <property type="entry name" value="G_PATCH"/>
    <property type="match status" value="1"/>
</dbReference>
<dbReference type="GO" id="GO:0005681">
    <property type="term" value="C:spliceosomal complex"/>
    <property type="evidence" value="ECO:0007669"/>
    <property type="project" value="UniProtKB-UniRule"/>
</dbReference>
<evidence type="ECO:0000256" key="2">
    <source>
        <dbReference type="ARBA" id="ARBA00008576"/>
    </source>
</evidence>
<evidence type="ECO:0000256" key="5">
    <source>
        <dbReference type="SAM" id="MobiDB-lite"/>
    </source>
</evidence>
<feature type="region of interest" description="Disordered" evidence="5">
    <location>
        <begin position="204"/>
        <end position="234"/>
    </location>
</feature>
<comment type="caution">
    <text evidence="7">The sequence shown here is derived from an EMBL/GenBank/DDBJ whole genome shotgun (WGS) entry which is preliminary data.</text>
</comment>
<feature type="compositionally biased region" description="Low complexity" evidence="5">
    <location>
        <begin position="13"/>
        <end position="33"/>
    </location>
</feature>
<feature type="domain" description="G-patch" evidence="6">
    <location>
        <begin position="261"/>
        <end position="286"/>
    </location>
</feature>
<feature type="compositionally biased region" description="Basic and acidic residues" evidence="5">
    <location>
        <begin position="205"/>
        <end position="227"/>
    </location>
</feature>
<evidence type="ECO:0000256" key="4">
    <source>
        <dbReference type="RuleBase" id="RU369096"/>
    </source>
</evidence>
<reference evidence="7" key="2">
    <citation type="submission" date="2021-01" db="EMBL/GenBank/DDBJ databases">
        <title>Pan-genome distribution and transcriptional activeness of fungal secondary metabolism genes in Aspergillus section Fumigati.</title>
        <authorList>
            <person name="Takahashi H."/>
            <person name="Umemura M."/>
            <person name="Ninomiya A."/>
            <person name="Kusuya Y."/>
            <person name="Urayama S."/>
            <person name="Shimizu M."/>
            <person name="Watanabe A."/>
            <person name="Kamei K."/>
            <person name="Yaguchi T."/>
            <person name="Hagiwara D."/>
        </authorList>
    </citation>
    <scope>NUCLEOTIDE SEQUENCE</scope>
    <source>
        <strain evidence="7">IFM 46973</strain>
    </source>
</reference>
<feature type="compositionally biased region" description="Basic and acidic residues" evidence="5">
    <location>
        <begin position="164"/>
        <end position="176"/>
    </location>
</feature>
<comment type="function">
    <text evidence="4">Involved in spliceosome maturation and the first step of pre-mRNA splicing.</text>
</comment>
<comment type="subcellular location">
    <subcellularLocation>
        <location evidence="1 4">Nucleus</location>
    </subcellularLocation>
</comment>
<accession>A0A8E0V154</accession>